<dbReference type="GO" id="GO:0000150">
    <property type="term" value="F:DNA strand exchange activity"/>
    <property type="evidence" value="ECO:0007669"/>
    <property type="project" value="InterPro"/>
</dbReference>
<gene>
    <name evidence="1" type="ORF">ECE50_019115</name>
</gene>
<dbReference type="Pfam" id="PF07508">
    <property type="entry name" value="Recombinase"/>
    <property type="match status" value="1"/>
</dbReference>
<dbReference type="GO" id="GO:0003677">
    <property type="term" value="F:DNA binding"/>
    <property type="evidence" value="ECO:0007669"/>
    <property type="project" value="InterPro"/>
</dbReference>
<dbReference type="InterPro" id="IPR038109">
    <property type="entry name" value="DNA_bind_recomb_sf"/>
</dbReference>
<dbReference type="InterPro" id="IPR036162">
    <property type="entry name" value="Resolvase-like_N_sf"/>
</dbReference>
<dbReference type="Gene3D" id="3.90.1750.20">
    <property type="entry name" value="Putative Large Serine Recombinase, Chain B, Domain 2"/>
    <property type="match status" value="1"/>
</dbReference>
<dbReference type="PROSITE" id="PS51737">
    <property type="entry name" value="RECOMBINASE_DNA_BIND"/>
    <property type="match status" value="1"/>
</dbReference>
<accession>A0A433WGH8</accession>
<dbReference type="Proteomes" id="UP000281028">
    <property type="component" value="Unassembled WGS sequence"/>
</dbReference>
<dbReference type="OrthoDB" id="9815006at2"/>
<dbReference type="PROSITE" id="PS51736">
    <property type="entry name" value="RECOMBINASES_3"/>
    <property type="match status" value="1"/>
</dbReference>
<name>A0A433WGH8_9BACT</name>
<dbReference type="AlphaFoldDB" id="A0A433WGH8"/>
<keyword evidence="2" id="KW-1185">Reference proteome</keyword>
<dbReference type="InterPro" id="IPR050639">
    <property type="entry name" value="SSR_resolvase"/>
</dbReference>
<evidence type="ECO:0000313" key="2">
    <source>
        <dbReference type="Proteomes" id="UP000281028"/>
    </source>
</evidence>
<dbReference type="PANTHER" id="PTHR30461">
    <property type="entry name" value="DNA-INVERTASE FROM LAMBDOID PROPHAGE"/>
    <property type="match status" value="1"/>
</dbReference>
<reference evidence="1" key="1">
    <citation type="submission" date="2020-05" db="EMBL/GenBank/DDBJ databases">
        <title>Chitinophaga laudate sp. nov., isolated from a tropical peat swamp.</title>
        <authorList>
            <person name="Goh C.B.S."/>
            <person name="Lee M.S."/>
            <person name="Parimannan S."/>
            <person name="Pasbakhsh P."/>
            <person name="Yule C.M."/>
            <person name="Rajandas H."/>
            <person name="Loke S."/>
            <person name="Croft L."/>
            <person name="Tan J.B.L."/>
        </authorList>
    </citation>
    <scope>NUCLEOTIDE SEQUENCE</scope>
    <source>
        <strain evidence="1">Mgbs1</strain>
    </source>
</reference>
<dbReference type="SMART" id="SM00857">
    <property type="entry name" value="Resolvase"/>
    <property type="match status" value="1"/>
</dbReference>
<dbReference type="SUPFAM" id="SSF53041">
    <property type="entry name" value="Resolvase-like"/>
    <property type="match status" value="1"/>
</dbReference>
<comment type="caution">
    <text evidence="1">The sequence shown here is derived from an EMBL/GenBank/DDBJ whole genome shotgun (WGS) entry which is preliminary data.</text>
</comment>
<dbReference type="Pfam" id="PF00239">
    <property type="entry name" value="Resolvase"/>
    <property type="match status" value="1"/>
</dbReference>
<dbReference type="EMBL" id="RIAR02000001">
    <property type="protein sequence ID" value="NSL88960.1"/>
    <property type="molecule type" value="Genomic_DNA"/>
</dbReference>
<evidence type="ECO:0000313" key="1">
    <source>
        <dbReference type="EMBL" id="NSL88960.1"/>
    </source>
</evidence>
<organism evidence="1 2">
    <name type="scientific">Chitinophaga solisilvae</name>
    <dbReference type="NCBI Taxonomy" id="1233460"/>
    <lineage>
        <taxon>Bacteria</taxon>
        <taxon>Pseudomonadati</taxon>
        <taxon>Bacteroidota</taxon>
        <taxon>Chitinophagia</taxon>
        <taxon>Chitinophagales</taxon>
        <taxon>Chitinophagaceae</taxon>
        <taxon>Chitinophaga</taxon>
    </lineage>
</organism>
<protein>
    <submittedName>
        <fullName evidence="1">Recombinase family protein</fullName>
    </submittedName>
</protein>
<dbReference type="PANTHER" id="PTHR30461:SF23">
    <property type="entry name" value="DNA RECOMBINASE-RELATED"/>
    <property type="match status" value="1"/>
</dbReference>
<dbReference type="InterPro" id="IPR011109">
    <property type="entry name" value="DNA_bind_recombinase_dom"/>
</dbReference>
<dbReference type="CDD" id="cd00338">
    <property type="entry name" value="Ser_Recombinase"/>
    <property type="match status" value="1"/>
</dbReference>
<dbReference type="Gene3D" id="3.40.50.1390">
    <property type="entry name" value="Resolvase, N-terminal catalytic domain"/>
    <property type="match status" value="1"/>
</dbReference>
<proteinExistence type="predicted"/>
<dbReference type="InterPro" id="IPR006119">
    <property type="entry name" value="Resolv_N"/>
</dbReference>
<sequence length="492" mass="57208">MKAIGYIRLSRKDQSKYSLAGQESAIKSYCTKYGLQLLNIFTDNGQCSDTFERTNFKVMEYFLHQNKGAVRYLIVMDHDRFSRDLSQALSKINELKRKYGVNVLSADEPIALNTSDPQIFINRTLKYAMANLELLNIRKRLRNGIRNAMESGRFMQKAPFGYRNRLDISGKSTLVVKEVEAAIVQKIFQDYLAGLPMYMIYDAVKPLGFPNKGNSAIRMVLQNCVYAGLISIEPTFEQQNVTYVRALHEPIVKEENFCLVQHILATSRNKAQPHKDFPLRGHLRCSCGKGMTAGWSKGRKKYYLYYRCIQHPNINLPGTVLHEKFERLLHHLAFRNDQLMYLKKAASCKLKKALNINARQLMEQYQMKREVLSNTEKLEERFVAGEILVDIFNKWQEKFKAARELINRRSKRLMQDRQGRVKKMSELLTYLTSVWDVYEKASWEDRYVLISQIFSGGMKFGDDVFCSGGLHSVFRHTKRELEEKNLFTDLTK</sequence>